<evidence type="ECO:0000313" key="6">
    <source>
        <dbReference type="Proteomes" id="UP001160483"/>
    </source>
</evidence>
<dbReference type="GO" id="GO:0006264">
    <property type="term" value="P:mitochondrial DNA replication"/>
    <property type="evidence" value="ECO:0007669"/>
    <property type="project" value="TreeGrafter"/>
</dbReference>
<dbReference type="Proteomes" id="UP001160483">
    <property type="component" value="Unassembled WGS sequence"/>
</dbReference>
<dbReference type="GO" id="GO:0005759">
    <property type="term" value="C:mitochondrial matrix"/>
    <property type="evidence" value="ECO:0007669"/>
    <property type="project" value="TreeGrafter"/>
</dbReference>
<evidence type="ECO:0000313" key="5">
    <source>
        <dbReference type="EMBL" id="CAH0480867.1"/>
    </source>
</evidence>
<comment type="caution">
    <text evidence="5">The sequence shown here is derived from an EMBL/GenBank/DDBJ whole genome shotgun (WGS) entry which is preliminary data.</text>
</comment>
<dbReference type="EC" id="2.7.7.102" evidence="3"/>
<accession>A0AAU9L9G5</accession>
<comment type="catalytic activity">
    <reaction evidence="2">
        <text>ssDNA + n NTP = ssDNA/pppN(pN)n-1 hybrid + (n-1) diphosphate.</text>
        <dbReference type="EC" id="2.7.7.102"/>
    </reaction>
</comment>
<dbReference type="GO" id="GO:0042276">
    <property type="term" value="P:error-prone translesion synthesis"/>
    <property type="evidence" value="ECO:0007669"/>
    <property type="project" value="InterPro"/>
</dbReference>
<name>A0AAU9L9G5_9STRA</name>
<dbReference type="PANTHER" id="PTHR31399">
    <property type="entry name" value="DNA-DIRECTED PRIMASE / POLYMERASE PROTEIN"/>
    <property type="match status" value="1"/>
</dbReference>
<evidence type="ECO:0000256" key="4">
    <source>
        <dbReference type="ARBA" id="ARBA00047303"/>
    </source>
</evidence>
<dbReference type="PANTHER" id="PTHR31399:SF0">
    <property type="entry name" value="DNA-DIRECTED PRIMASE_POLYMERASE PROTEIN"/>
    <property type="match status" value="1"/>
</dbReference>
<dbReference type="GO" id="GO:0009411">
    <property type="term" value="P:response to UV"/>
    <property type="evidence" value="ECO:0007669"/>
    <property type="project" value="TreeGrafter"/>
</dbReference>
<comment type="catalytic activity">
    <reaction evidence="4">
        <text>DNA(n) + a 2'-deoxyribonucleoside 5'-triphosphate = DNA(n+1) + diphosphate</text>
        <dbReference type="Rhea" id="RHEA:22508"/>
        <dbReference type="Rhea" id="RHEA-COMP:17339"/>
        <dbReference type="Rhea" id="RHEA-COMP:17340"/>
        <dbReference type="ChEBI" id="CHEBI:33019"/>
        <dbReference type="ChEBI" id="CHEBI:61560"/>
        <dbReference type="ChEBI" id="CHEBI:173112"/>
        <dbReference type="EC" id="2.7.7.7"/>
    </reaction>
    <physiologicalReaction direction="left-to-right" evidence="4">
        <dbReference type="Rhea" id="RHEA:22509"/>
    </physiologicalReaction>
</comment>
<dbReference type="EMBL" id="CAKKTJ010000326">
    <property type="protein sequence ID" value="CAH0480867.1"/>
    <property type="molecule type" value="Genomic_DNA"/>
</dbReference>
<reference evidence="5" key="1">
    <citation type="submission" date="2021-11" db="EMBL/GenBank/DDBJ databases">
        <authorList>
            <person name="Islam A."/>
            <person name="Islam S."/>
            <person name="Flora M.S."/>
            <person name="Rahman M."/>
            <person name="Ziaur R.M."/>
            <person name="Epstein J.H."/>
            <person name="Hassan M."/>
            <person name="Klassen M."/>
            <person name="Woodard K."/>
            <person name="Webb A."/>
            <person name="Webby R.J."/>
            <person name="El Zowalaty M.E."/>
        </authorList>
    </citation>
    <scope>NUCLEOTIDE SEQUENCE</scope>
    <source>
        <strain evidence="5">Pbs3</strain>
    </source>
</reference>
<dbReference type="GO" id="GO:0003887">
    <property type="term" value="F:DNA-directed DNA polymerase activity"/>
    <property type="evidence" value="ECO:0007669"/>
    <property type="project" value="UniProtKB-EC"/>
</dbReference>
<organism evidence="5 6">
    <name type="scientific">Peronospora belbahrii</name>
    <dbReference type="NCBI Taxonomy" id="622444"/>
    <lineage>
        <taxon>Eukaryota</taxon>
        <taxon>Sar</taxon>
        <taxon>Stramenopiles</taxon>
        <taxon>Oomycota</taxon>
        <taxon>Peronosporomycetes</taxon>
        <taxon>Peronosporales</taxon>
        <taxon>Peronosporaceae</taxon>
        <taxon>Peronospora</taxon>
    </lineage>
</organism>
<evidence type="ECO:0000256" key="2">
    <source>
        <dbReference type="ARBA" id="ARBA00044677"/>
    </source>
</evidence>
<dbReference type="AlphaFoldDB" id="A0AAU9L9G5"/>
<protein>
    <recommendedName>
        <fullName evidence="1">DNA-directed primase/polymerase protein</fullName>
        <ecNumber evidence="3">2.7.7.102</ecNumber>
    </recommendedName>
</protein>
<sequence>MYHQVFESESSRVWTGALGTPLHAIENAEQHEMELIASSLQIWLKTEPKNTSVTVQSSAQDGLYLVNTRRFFDGHLEQSRSIFLPIDALSCFSIYSPSPFVSIVLVVLEVASKQQQGYFFGRLRQAQLQSMSGKKTHLSDDQDHSTLYDMKMAEKLLAALHSAFPKVKLSRSATKCLFRQEMGCRAAGKKLGGTMKRRKTLSADAFYGSNTSKQTVPGPSNGVSGKIWRQFYEKLQFRVSHSVTCQLEGTSTVSLSFPRQQEAFEFADQVAAFRQRVKPACGVSPNPEYNNVDHVPRVFSFERAGDGKRRFLVTSLADFWKTYKTIRADQRHVYEIIREGVPCRLYFDLEFKRAINTHVDGNALVTRLLSLIQLQRRYGIRVQGRDIYQLESSTPAKFSRHIIVHLPGGDLFEDNLQAGAFVRELINDLIVLVDDGDSEKECPDQLYSPFLVNTESENDSVGKRQLFIDTSVYTRNRMFRILGSSKFKKHAVLRLLNPSSSLLTELDQGQFANTLVCPYQSIEAVKLIQQTKPFRLFRGEPSSTVIGRSRRCTSSSAKRLGALSVECRSSVYPVLDAFILSKAATGGVQGEIRAIQMLLTNSSSMLAALPGEISHKEQPGVKTSSRPYPWMIIYHMARNRWCANIRRPHRSNNIMFVVDIDQRVFYQKCHDPTCQAIDFRSPPQPLPLHINFDAEAVGGSS</sequence>
<dbReference type="InterPro" id="IPR044917">
    <property type="entry name" value="PRIMPOL"/>
</dbReference>
<evidence type="ECO:0000256" key="3">
    <source>
        <dbReference type="ARBA" id="ARBA00044768"/>
    </source>
</evidence>
<dbReference type="GO" id="GO:0031297">
    <property type="term" value="P:replication fork processing"/>
    <property type="evidence" value="ECO:0007669"/>
    <property type="project" value="TreeGrafter"/>
</dbReference>
<dbReference type="Pfam" id="PF03121">
    <property type="entry name" value="Herpes_UL52"/>
    <property type="match status" value="1"/>
</dbReference>
<dbReference type="GO" id="GO:0005634">
    <property type="term" value="C:nucleus"/>
    <property type="evidence" value="ECO:0007669"/>
    <property type="project" value="TreeGrafter"/>
</dbReference>
<dbReference type="GO" id="GO:0003682">
    <property type="term" value="F:chromatin binding"/>
    <property type="evidence" value="ECO:0007669"/>
    <property type="project" value="TreeGrafter"/>
</dbReference>
<proteinExistence type="predicted"/>
<gene>
    <name evidence="5" type="ORF">PBS003_LOCUS7481</name>
</gene>
<evidence type="ECO:0000256" key="1">
    <source>
        <dbReference type="ARBA" id="ARBA00026139"/>
    </source>
</evidence>